<protein>
    <submittedName>
        <fullName evidence="1">Uncharacterized protein</fullName>
    </submittedName>
</protein>
<dbReference type="EMBL" id="VSRR010068821">
    <property type="protein sequence ID" value="MPC85564.1"/>
    <property type="molecule type" value="Genomic_DNA"/>
</dbReference>
<organism evidence="1 2">
    <name type="scientific">Portunus trituberculatus</name>
    <name type="common">Swimming crab</name>
    <name type="synonym">Neptunus trituberculatus</name>
    <dbReference type="NCBI Taxonomy" id="210409"/>
    <lineage>
        <taxon>Eukaryota</taxon>
        <taxon>Metazoa</taxon>
        <taxon>Ecdysozoa</taxon>
        <taxon>Arthropoda</taxon>
        <taxon>Crustacea</taxon>
        <taxon>Multicrustacea</taxon>
        <taxon>Malacostraca</taxon>
        <taxon>Eumalacostraca</taxon>
        <taxon>Eucarida</taxon>
        <taxon>Decapoda</taxon>
        <taxon>Pleocyemata</taxon>
        <taxon>Brachyura</taxon>
        <taxon>Eubrachyura</taxon>
        <taxon>Portunoidea</taxon>
        <taxon>Portunidae</taxon>
        <taxon>Portuninae</taxon>
        <taxon>Portunus</taxon>
    </lineage>
</organism>
<keyword evidence="2" id="KW-1185">Reference proteome</keyword>
<gene>
    <name evidence="1" type="ORF">E2C01_080345</name>
</gene>
<reference evidence="1 2" key="1">
    <citation type="submission" date="2019-05" db="EMBL/GenBank/DDBJ databases">
        <title>Another draft genome of Portunus trituberculatus and its Hox gene families provides insights of decapod evolution.</title>
        <authorList>
            <person name="Jeong J.-H."/>
            <person name="Song I."/>
            <person name="Kim S."/>
            <person name="Choi T."/>
            <person name="Kim D."/>
            <person name="Ryu S."/>
            <person name="Kim W."/>
        </authorList>
    </citation>
    <scope>NUCLEOTIDE SEQUENCE [LARGE SCALE GENOMIC DNA]</scope>
    <source>
        <tissue evidence="1">Muscle</tissue>
    </source>
</reference>
<dbReference type="AlphaFoldDB" id="A0A5B7IZC4"/>
<comment type="caution">
    <text evidence="1">The sequence shown here is derived from an EMBL/GenBank/DDBJ whole genome shotgun (WGS) entry which is preliminary data.</text>
</comment>
<proteinExistence type="predicted"/>
<sequence length="80" mass="8711">MKVILGILRRCSANVMQSRSRLVPLATRVDYVSASQGMDPELQRGGHPADGRGAERQAIAQQTMTDHKLIATSILGYMEG</sequence>
<evidence type="ECO:0000313" key="2">
    <source>
        <dbReference type="Proteomes" id="UP000324222"/>
    </source>
</evidence>
<name>A0A5B7IZC4_PORTR</name>
<evidence type="ECO:0000313" key="1">
    <source>
        <dbReference type="EMBL" id="MPC85564.1"/>
    </source>
</evidence>
<accession>A0A5B7IZC4</accession>
<dbReference type="Proteomes" id="UP000324222">
    <property type="component" value="Unassembled WGS sequence"/>
</dbReference>